<evidence type="ECO:0000313" key="3">
    <source>
        <dbReference type="EMBL" id="KAJ8409058.1"/>
    </source>
</evidence>
<feature type="region of interest" description="Disordered" evidence="1">
    <location>
        <begin position="1"/>
        <end position="22"/>
    </location>
</feature>
<gene>
    <name evidence="3" type="ORF">AAFF_G00240790</name>
</gene>
<evidence type="ECO:0000313" key="4">
    <source>
        <dbReference type="Proteomes" id="UP001221898"/>
    </source>
</evidence>
<feature type="transmembrane region" description="Helical" evidence="2">
    <location>
        <begin position="79"/>
        <end position="98"/>
    </location>
</feature>
<dbReference type="AlphaFoldDB" id="A0AAD7SUT3"/>
<comment type="caution">
    <text evidence="3">The sequence shown here is derived from an EMBL/GenBank/DDBJ whole genome shotgun (WGS) entry which is preliminary data.</text>
</comment>
<protein>
    <submittedName>
        <fullName evidence="3">Uncharacterized protein</fullName>
    </submittedName>
</protein>
<dbReference type="EMBL" id="JAINUG010000032">
    <property type="protein sequence ID" value="KAJ8409058.1"/>
    <property type="molecule type" value="Genomic_DNA"/>
</dbReference>
<keyword evidence="2" id="KW-1133">Transmembrane helix</keyword>
<reference evidence="3" key="1">
    <citation type="journal article" date="2023" name="Science">
        <title>Genome structures resolve the early diversification of teleost fishes.</title>
        <authorList>
            <person name="Parey E."/>
            <person name="Louis A."/>
            <person name="Montfort J."/>
            <person name="Bouchez O."/>
            <person name="Roques C."/>
            <person name="Iampietro C."/>
            <person name="Lluch J."/>
            <person name="Castinel A."/>
            <person name="Donnadieu C."/>
            <person name="Desvignes T."/>
            <person name="Floi Bucao C."/>
            <person name="Jouanno E."/>
            <person name="Wen M."/>
            <person name="Mejri S."/>
            <person name="Dirks R."/>
            <person name="Jansen H."/>
            <person name="Henkel C."/>
            <person name="Chen W.J."/>
            <person name="Zahm M."/>
            <person name="Cabau C."/>
            <person name="Klopp C."/>
            <person name="Thompson A.W."/>
            <person name="Robinson-Rechavi M."/>
            <person name="Braasch I."/>
            <person name="Lecointre G."/>
            <person name="Bobe J."/>
            <person name="Postlethwait J.H."/>
            <person name="Berthelot C."/>
            <person name="Roest Crollius H."/>
            <person name="Guiguen Y."/>
        </authorList>
    </citation>
    <scope>NUCLEOTIDE SEQUENCE</scope>
    <source>
        <strain evidence="3">NC1722</strain>
    </source>
</reference>
<keyword evidence="4" id="KW-1185">Reference proteome</keyword>
<organism evidence="3 4">
    <name type="scientific">Aldrovandia affinis</name>
    <dbReference type="NCBI Taxonomy" id="143900"/>
    <lineage>
        <taxon>Eukaryota</taxon>
        <taxon>Metazoa</taxon>
        <taxon>Chordata</taxon>
        <taxon>Craniata</taxon>
        <taxon>Vertebrata</taxon>
        <taxon>Euteleostomi</taxon>
        <taxon>Actinopterygii</taxon>
        <taxon>Neopterygii</taxon>
        <taxon>Teleostei</taxon>
        <taxon>Notacanthiformes</taxon>
        <taxon>Halosauridae</taxon>
        <taxon>Aldrovandia</taxon>
    </lineage>
</organism>
<accession>A0AAD7SUT3</accession>
<keyword evidence="2" id="KW-0812">Transmembrane</keyword>
<evidence type="ECO:0000256" key="1">
    <source>
        <dbReference type="SAM" id="MobiDB-lite"/>
    </source>
</evidence>
<dbReference type="Proteomes" id="UP001221898">
    <property type="component" value="Unassembled WGS sequence"/>
</dbReference>
<evidence type="ECO:0000256" key="2">
    <source>
        <dbReference type="SAM" id="Phobius"/>
    </source>
</evidence>
<proteinExistence type="predicted"/>
<sequence>MDVPPPTWADPTSLHPPHGDLQHKVHPCKVPTSILRSRSNLIGSSPELSHRQKSVRRVRFRDPEFTVYTYNRGSGRPHLALLTYLALLLSVLVMALFYTGWHQSQSPCEGLPAALAEVVWGCWLWLTMQ</sequence>
<name>A0AAD7SUT3_9TELE</name>
<keyword evidence="2" id="KW-0472">Membrane</keyword>